<reference evidence="3" key="1">
    <citation type="journal article" date="2021" name="PeerJ">
        <title>Extensive microbial diversity within the chicken gut microbiome revealed by metagenomics and culture.</title>
        <authorList>
            <person name="Gilroy R."/>
            <person name="Ravi A."/>
            <person name="Getino M."/>
            <person name="Pursley I."/>
            <person name="Horton D.L."/>
            <person name="Alikhan N.F."/>
            <person name="Baker D."/>
            <person name="Gharbi K."/>
            <person name="Hall N."/>
            <person name="Watson M."/>
            <person name="Adriaenssens E.M."/>
            <person name="Foster-Nyarko E."/>
            <person name="Jarju S."/>
            <person name="Secka A."/>
            <person name="Antonio M."/>
            <person name="Oren A."/>
            <person name="Chaudhuri R.R."/>
            <person name="La Ragione R."/>
            <person name="Hildebrand F."/>
            <person name="Pallen M.J."/>
        </authorList>
    </citation>
    <scope>NUCLEOTIDE SEQUENCE</scope>
    <source>
        <strain evidence="3">ChiHecec2B26-446</strain>
    </source>
</reference>
<dbReference type="InterPro" id="IPR035965">
    <property type="entry name" value="PAS-like_dom_sf"/>
</dbReference>
<dbReference type="EMBL" id="DXHV01000037">
    <property type="protein sequence ID" value="HIW00217.1"/>
    <property type="molecule type" value="Genomic_DNA"/>
</dbReference>
<comment type="caution">
    <text evidence="3">The sequence shown here is derived from an EMBL/GenBank/DDBJ whole genome shotgun (WGS) entry which is preliminary data.</text>
</comment>
<dbReference type="GO" id="GO:0043709">
    <property type="term" value="P:cell adhesion involved in single-species biofilm formation"/>
    <property type="evidence" value="ECO:0007669"/>
    <property type="project" value="TreeGrafter"/>
</dbReference>
<evidence type="ECO:0000259" key="2">
    <source>
        <dbReference type="PROSITE" id="PS50887"/>
    </source>
</evidence>
<dbReference type="InterPro" id="IPR000160">
    <property type="entry name" value="GGDEF_dom"/>
</dbReference>
<name>A0A9D1TPM8_9BACT</name>
<dbReference type="SMART" id="SM00267">
    <property type="entry name" value="GGDEF"/>
    <property type="match status" value="1"/>
</dbReference>
<dbReference type="PROSITE" id="PS50887">
    <property type="entry name" value="GGDEF"/>
    <property type="match status" value="1"/>
</dbReference>
<dbReference type="Gene3D" id="3.30.70.270">
    <property type="match status" value="1"/>
</dbReference>
<evidence type="ECO:0000313" key="3">
    <source>
        <dbReference type="EMBL" id="HIW00217.1"/>
    </source>
</evidence>
<dbReference type="GO" id="GO:0005886">
    <property type="term" value="C:plasma membrane"/>
    <property type="evidence" value="ECO:0007669"/>
    <property type="project" value="TreeGrafter"/>
</dbReference>
<evidence type="ECO:0000313" key="4">
    <source>
        <dbReference type="Proteomes" id="UP000886752"/>
    </source>
</evidence>
<dbReference type="PANTHER" id="PTHR45138:SF24">
    <property type="entry name" value="DIGUANYLATE CYCLASE DGCC-RELATED"/>
    <property type="match status" value="1"/>
</dbReference>
<feature type="domain" description="GGDEF" evidence="2">
    <location>
        <begin position="308"/>
        <end position="435"/>
    </location>
</feature>
<accession>A0A9D1TPM8</accession>
<dbReference type="AlphaFoldDB" id="A0A9D1TPM8"/>
<organism evidence="3 4">
    <name type="scientific">Candidatus Desulfovibrio intestinipullorum</name>
    <dbReference type="NCBI Taxonomy" id="2838536"/>
    <lineage>
        <taxon>Bacteria</taxon>
        <taxon>Pseudomonadati</taxon>
        <taxon>Thermodesulfobacteriota</taxon>
        <taxon>Desulfovibrionia</taxon>
        <taxon>Desulfovibrionales</taxon>
        <taxon>Desulfovibrionaceae</taxon>
        <taxon>Desulfovibrio</taxon>
    </lineage>
</organism>
<dbReference type="InterPro" id="IPR050469">
    <property type="entry name" value="Diguanylate_Cyclase"/>
</dbReference>
<dbReference type="GO" id="GO:1902201">
    <property type="term" value="P:negative regulation of bacterial-type flagellum-dependent cell motility"/>
    <property type="evidence" value="ECO:0007669"/>
    <property type="project" value="TreeGrafter"/>
</dbReference>
<dbReference type="SUPFAM" id="SSF55785">
    <property type="entry name" value="PYP-like sensor domain (PAS domain)"/>
    <property type="match status" value="1"/>
</dbReference>
<dbReference type="NCBIfam" id="TIGR00254">
    <property type="entry name" value="GGDEF"/>
    <property type="match status" value="1"/>
</dbReference>
<proteinExistence type="predicted"/>
<gene>
    <name evidence="3" type="ORF">H9894_03395</name>
</gene>
<dbReference type="Pfam" id="PF00990">
    <property type="entry name" value="GGDEF"/>
    <property type="match status" value="1"/>
</dbReference>
<dbReference type="SUPFAM" id="SSF55073">
    <property type="entry name" value="Nucleotide cyclase"/>
    <property type="match status" value="1"/>
</dbReference>
<protein>
    <recommendedName>
        <fullName evidence="1">diguanylate cyclase</fullName>
        <ecNumber evidence="1">2.7.7.65</ecNumber>
    </recommendedName>
</protein>
<dbReference type="Proteomes" id="UP000886752">
    <property type="component" value="Unassembled WGS sequence"/>
</dbReference>
<evidence type="ECO:0000256" key="1">
    <source>
        <dbReference type="ARBA" id="ARBA00012528"/>
    </source>
</evidence>
<dbReference type="EC" id="2.7.7.65" evidence="1"/>
<dbReference type="CDD" id="cd01949">
    <property type="entry name" value="GGDEF"/>
    <property type="match status" value="1"/>
</dbReference>
<dbReference type="GO" id="GO:0052621">
    <property type="term" value="F:diguanylate cyclase activity"/>
    <property type="evidence" value="ECO:0007669"/>
    <property type="project" value="UniProtKB-EC"/>
</dbReference>
<dbReference type="Gene3D" id="3.30.450.20">
    <property type="entry name" value="PAS domain"/>
    <property type="match status" value="1"/>
</dbReference>
<sequence length="449" mass="51440">MSAPAIPSIEEFLRTQGTLTWYLDRMPMGIAIIRMIFDEENRPVDWQFAYCNEELARFEGLERESLQGTWFFRDLFPHGDRKWLEIYGRVATTGRPAHCRALSPKSGNYLEIQATSPCYGYCFCTLVNISEHFDSEQNIREYQNGIFSLMDRQLALLCFYDIDRRTIYNNLHTVASRQQSGRHPSTIRNVPEALVRMGVVSEEDARRMQDELFTPLEQGVAEAEMEILLNLGAADGLDDWQWYQVAMHRYVSVFPNVRRAVCSVRTIQEEVELRNRLRRKADADAVTGVFTRAAAEEVLDARLQKTEGPVCLFLFDIDNFKTINDTHGHVSGDNVLFFFAQLLKAQLRQHLVFRLGGDEFAAFAEGICPETASGLCRLIMEELSCQEQFSFPVECSCGVAWSDAACSYQDLYAFADRALYHSKRAGKNRWHVLRSGDRLEDGKQDPVQV</sequence>
<reference evidence="3" key="2">
    <citation type="submission" date="2021-04" db="EMBL/GenBank/DDBJ databases">
        <authorList>
            <person name="Gilroy R."/>
        </authorList>
    </citation>
    <scope>NUCLEOTIDE SEQUENCE</scope>
    <source>
        <strain evidence="3">ChiHecec2B26-446</strain>
    </source>
</reference>
<dbReference type="InterPro" id="IPR043128">
    <property type="entry name" value="Rev_trsase/Diguanyl_cyclase"/>
</dbReference>
<dbReference type="PANTHER" id="PTHR45138">
    <property type="entry name" value="REGULATORY COMPONENTS OF SENSORY TRANSDUCTION SYSTEM"/>
    <property type="match status" value="1"/>
</dbReference>
<dbReference type="InterPro" id="IPR029787">
    <property type="entry name" value="Nucleotide_cyclase"/>
</dbReference>